<proteinExistence type="predicted"/>
<gene>
    <name evidence="1" type="ORF">E4T21_21515</name>
</gene>
<evidence type="ECO:0000313" key="1">
    <source>
        <dbReference type="EMBL" id="QRG26813.1"/>
    </source>
</evidence>
<dbReference type="KEGG" id="hbh:E4T21_21515"/>
<protein>
    <submittedName>
        <fullName evidence="1">Uncharacterized protein</fullName>
    </submittedName>
</protein>
<reference evidence="1" key="1">
    <citation type="submission" date="2021-02" db="EMBL/GenBank/DDBJ databases">
        <title>Strain Y2R2, a novel species of the genus Halomonas.</title>
        <authorList>
            <person name="Huang H."/>
        </authorList>
    </citation>
    <scope>NUCLEOTIDE SEQUENCE</scope>
    <source>
        <strain evidence="1">Y2R2</strain>
    </source>
</reference>
<organism evidence="1 2">
    <name type="scientific">Halomonas binhaiensis</name>
    <dbReference type="NCBI Taxonomy" id="2562282"/>
    <lineage>
        <taxon>Bacteria</taxon>
        <taxon>Pseudomonadati</taxon>
        <taxon>Pseudomonadota</taxon>
        <taxon>Gammaproteobacteria</taxon>
        <taxon>Oceanospirillales</taxon>
        <taxon>Halomonadaceae</taxon>
        <taxon>Halomonas</taxon>
    </lineage>
</organism>
<sequence length="57" mass="6578">MTETTKAFHRYEEVFSHAGKQVFYSDRHDVYAIFGLSTGMKDVKTIDEAIKLVYEAC</sequence>
<name>A0A7U3HWR6_9GAMM</name>
<keyword evidence="2" id="KW-1185">Reference proteome</keyword>
<dbReference type="EMBL" id="CP038437">
    <property type="protein sequence ID" value="QRG26813.1"/>
    <property type="molecule type" value="Genomic_DNA"/>
</dbReference>
<evidence type="ECO:0000313" key="2">
    <source>
        <dbReference type="Proteomes" id="UP000324285"/>
    </source>
</evidence>
<dbReference type="AlphaFoldDB" id="A0A7U3HWR6"/>
<accession>A0A7U3HWR6</accession>
<dbReference type="RefSeq" id="WP_187775150.1">
    <property type="nucleotide sequence ID" value="NZ_CP038437.2"/>
</dbReference>
<dbReference type="Proteomes" id="UP000324285">
    <property type="component" value="Chromosome"/>
</dbReference>